<sequence length="57" mass="6626">MPLDFILIMNEHSVNNVFAGEHVNFFHNGYINDIMTYHTGGMYRDMGCCHIAAYRSR</sequence>
<gene>
    <name evidence="1" type="ORF">GFC30_329</name>
</gene>
<dbReference type="AlphaFoldDB" id="A0A160F174"/>
<accession>A0A160F174</accession>
<dbReference type="KEGG" id="aamy:GFC30_329"/>
<evidence type="ECO:0000313" key="1">
    <source>
        <dbReference type="EMBL" id="ANB59858.1"/>
    </source>
</evidence>
<reference evidence="1 2" key="1">
    <citation type="journal article" date="2006" name="Syst. Appl. Microbiol.">
        <title>Anoxybacillus amylolyticus sp. nov., a thermophilic amylase producing bacterium isolated from Mount Rittmann (Antarctica).</title>
        <authorList>
            <person name="Poli A."/>
            <person name="Esposito E."/>
            <person name="Lama L."/>
            <person name="Orlando P."/>
            <person name="Nicolaus G."/>
            <person name="de Appolonia F."/>
            <person name="Gambacorta A."/>
            <person name="Nicolaus B."/>
        </authorList>
    </citation>
    <scope>NUCLEOTIDE SEQUENCE [LARGE SCALE GENOMIC DNA]</scope>
    <source>
        <strain evidence="1 2">DSM 15939</strain>
    </source>
</reference>
<dbReference type="EMBL" id="CP015438">
    <property type="protein sequence ID" value="ANB59858.1"/>
    <property type="molecule type" value="Genomic_DNA"/>
</dbReference>
<name>A0A160F174_9BACL</name>
<protein>
    <submittedName>
        <fullName evidence="1">Uncharacterized protein</fullName>
    </submittedName>
</protein>
<organism evidence="1 2">
    <name type="scientific">Anoxybacteroides amylolyticum</name>
    <dbReference type="NCBI Taxonomy" id="294699"/>
    <lineage>
        <taxon>Bacteria</taxon>
        <taxon>Bacillati</taxon>
        <taxon>Bacillota</taxon>
        <taxon>Bacilli</taxon>
        <taxon>Bacillales</taxon>
        <taxon>Anoxybacillaceae</taxon>
        <taxon>Anoxybacteroides</taxon>
    </lineage>
</organism>
<proteinExistence type="predicted"/>
<evidence type="ECO:0000313" key="2">
    <source>
        <dbReference type="Proteomes" id="UP000076865"/>
    </source>
</evidence>
<dbReference type="Proteomes" id="UP000076865">
    <property type="component" value="Chromosome"/>
</dbReference>
<keyword evidence="2" id="KW-1185">Reference proteome</keyword>